<accession>A0A7C9VFT2</accession>
<dbReference type="RefSeq" id="WP_165120129.1">
    <property type="nucleotide sequence ID" value="NZ_JAAKZG010000010.1"/>
</dbReference>
<dbReference type="NCBIfam" id="NF040903">
    <property type="entry name" value="GguC"/>
    <property type="match status" value="1"/>
</dbReference>
<dbReference type="AlphaFoldDB" id="A0A7C9VFT2"/>
<dbReference type="InterPro" id="IPR009645">
    <property type="entry name" value="GguC"/>
</dbReference>
<dbReference type="EMBL" id="JAAKZG010000010">
    <property type="protein sequence ID" value="NGN43690.1"/>
    <property type="molecule type" value="Genomic_DNA"/>
</dbReference>
<dbReference type="InterPro" id="IPR036663">
    <property type="entry name" value="Fumarylacetoacetase_C_sf"/>
</dbReference>
<organism evidence="1 2">
    <name type="scientific">Mesorhizobium zhangyense</name>
    <dbReference type="NCBI Taxonomy" id="1776730"/>
    <lineage>
        <taxon>Bacteria</taxon>
        <taxon>Pseudomonadati</taxon>
        <taxon>Pseudomonadota</taxon>
        <taxon>Alphaproteobacteria</taxon>
        <taxon>Hyphomicrobiales</taxon>
        <taxon>Phyllobacteriaceae</taxon>
        <taxon>Mesorhizobium</taxon>
    </lineage>
</organism>
<dbReference type="GO" id="GO:0003824">
    <property type="term" value="F:catalytic activity"/>
    <property type="evidence" value="ECO:0007669"/>
    <property type="project" value="InterPro"/>
</dbReference>
<dbReference type="Proteomes" id="UP000481252">
    <property type="component" value="Unassembled WGS sequence"/>
</dbReference>
<name>A0A7C9VFT2_9HYPH</name>
<dbReference type="Gene3D" id="3.90.850.10">
    <property type="entry name" value="Fumarylacetoacetase-like, C-terminal domain"/>
    <property type="match status" value="1"/>
</dbReference>
<evidence type="ECO:0000313" key="2">
    <source>
        <dbReference type="Proteomes" id="UP000481252"/>
    </source>
</evidence>
<dbReference type="SUPFAM" id="SSF56529">
    <property type="entry name" value="FAH"/>
    <property type="match status" value="1"/>
</dbReference>
<comment type="caution">
    <text evidence="1">The sequence shown here is derived from an EMBL/GenBank/DDBJ whole genome shotgun (WGS) entry which is preliminary data.</text>
</comment>
<protein>
    <submittedName>
        <fullName evidence="1">FAH family protein</fullName>
    </submittedName>
</protein>
<reference evidence="1 2" key="1">
    <citation type="submission" date="2020-02" db="EMBL/GenBank/DDBJ databases">
        <title>Genome sequence of the type strain CGMCC 1.15528 of Mesorhizobium zhangyense.</title>
        <authorList>
            <person name="Gao J."/>
            <person name="Sun J."/>
        </authorList>
    </citation>
    <scope>NUCLEOTIDE SEQUENCE [LARGE SCALE GENOMIC DNA]</scope>
    <source>
        <strain evidence="1 2">CGMCC 1.15528</strain>
    </source>
</reference>
<keyword evidence="2" id="KW-1185">Reference proteome</keyword>
<sequence>MHLIQFETDNRARAVGIVSGDEIKELNVYLTTRELALEAIRQGKKIAELVSELGTGKAHSYQALLDEGRVLPPLDHPDPAHCIIAGTGLTHTGSAASRSKMHQTATTAAEADLNDSMKMFKWGVEGGKPADGKPGVQPEWFYKGDGSTVVRPGEDLPVPQYAHDMGEEPEVVGLYVIGDDGLPYRVGFAVGNEATDHLMEKQNYLYLAHSKLRHSAFGPELRLGDLPAHVEGVVRIRRNAEVIWEKSFPTGEDNMSHSIANLEYHHFKYDQFHRPGYVHVQFLGTSVASFGDGIATEEGDVFEIEIPEFGKPLVNAIRRTSTRFTMGAVASL</sequence>
<evidence type="ECO:0000313" key="1">
    <source>
        <dbReference type="EMBL" id="NGN43690.1"/>
    </source>
</evidence>
<proteinExistence type="predicted"/>
<gene>
    <name evidence="1" type="ORF">G6N74_21740</name>
</gene>
<dbReference type="PIRSF" id="PIRSF033905">
    <property type="entry name" value="UCP033905"/>
    <property type="match status" value="1"/>
</dbReference>